<feature type="compositionally biased region" description="Basic and acidic residues" evidence="1">
    <location>
        <begin position="172"/>
        <end position="201"/>
    </location>
</feature>
<accession>A0A9P4UPE3</accession>
<dbReference type="Pfam" id="PF20354">
    <property type="entry name" value="DUF6649"/>
    <property type="match status" value="1"/>
</dbReference>
<evidence type="ECO:0000313" key="3">
    <source>
        <dbReference type="Proteomes" id="UP000799441"/>
    </source>
</evidence>
<name>A0A9P4UPE3_9PEZI</name>
<feature type="region of interest" description="Disordered" evidence="1">
    <location>
        <begin position="172"/>
        <end position="233"/>
    </location>
</feature>
<evidence type="ECO:0000313" key="2">
    <source>
        <dbReference type="EMBL" id="KAF2719925.1"/>
    </source>
</evidence>
<dbReference type="AlphaFoldDB" id="A0A9P4UPE3"/>
<proteinExistence type="predicted"/>
<dbReference type="Proteomes" id="UP000799441">
    <property type="component" value="Unassembled WGS sequence"/>
</dbReference>
<keyword evidence="3" id="KW-1185">Reference proteome</keyword>
<feature type="region of interest" description="Disordered" evidence="1">
    <location>
        <begin position="1"/>
        <end position="23"/>
    </location>
</feature>
<reference evidence="2" key="1">
    <citation type="journal article" date="2020" name="Stud. Mycol.">
        <title>101 Dothideomycetes genomes: a test case for predicting lifestyles and emergence of pathogens.</title>
        <authorList>
            <person name="Haridas S."/>
            <person name="Albert R."/>
            <person name="Binder M."/>
            <person name="Bloem J."/>
            <person name="Labutti K."/>
            <person name="Salamov A."/>
            <person name="Andreopoulos B."/>
            <person name="Baker S."/>
            <person name="Barry K."/>
            <person name="Bills G."/>
            <person name="Bluhm B."/>
            <person name="Cannon C."/>
            <person name="Castanera R."/>
            <person name="Culley D."/>
            <person name="Daum C."/>
            <person name="Ezra D."/>
            <person name="Gonzalez J."/>
            <person name="Henrissat B."/>
            <person name="Kuo A."/>
            <person name="Liang C."/>
            <person name="Lipzen A."/>
            <person name="Lutzoni F."/>
            <person name="Magnuson J."/>
            <person name="Mondo S."/>
            <person name="Nolan M."/>
            <person name="Ohm R."/>
            <person name="Pangilinan J."/>
            <person name="Park H.-J."/>
            <person name="Ramirez L."/>
            <person name="Alfaro M."/>
            <person name="Sun H."/>
            <person name="Tritt A."/>
            <person name="Yoshinaga Y."/>
            <person name="Zwiers L.-H."/>
            <person name="Turgeon B."/>
            <person name="Goodwin S."/>
            <person name="Spatafora J."/>
            <person name="Crous P."/>
            <person name="Grigoriev I."/>
        </authorList>
    </citation>
    <scope>NUCLEOTIDE SEQUENCE</scope>
    <source>
        <strain evidence="2">CBS 116435</strain>
    </source>
</reference>
<gene>
    <name evidence="2" type="ORF">K431DRAFT_227498</name>
</gene>
<dbReference type="OrthoDB" id="5345504at2759"/>
<feature type="compositionally biased region" description="Acidic residues" evidence="1">
    <location>
        <begin position="224"/>
        <end position="233"/>
    </location>
</feature>
<organism evidence="2 3">
    <name type="scientific">Polychaeton citri CBS 116435</name>
    <dbReference type="NCBI Taxonomy" id="1314669"/>
    <lineage>
        <taxon>Eukaryota</taxon>
        <taxon>Fungi</taxon>
        <taxon>Dikarya</taxon>
        <taxon>Ascomycota</taxon>
        <taxon>Pezizomycotina</taxon>
        <taxon>Dothideomycetes</taxon>
        <taxon>Dothideomycetidae</taxon>
        <taxon>Capnodiales</taxon>
        <taxon>Capnodiaceae</taxon>
        <taxon>Polychaeton</taxon>
    </lineage>
</organism>
<comment type="caution">
    <text evidence="2">The sequence shown here is derived from an EMBL/GenBank/DDBJ whole genome shotgun (WGS) entry which is preliminary data.</text>
</comment>
<sequence>MSWDVSNAAGGKRGVKRLADESNLNDEQRFAKRFNLLNAQSSSNSNSNYYIPLSPTQTARKPISNEPNAEPQHVASQNIDDEHMQLDDTKDKVYIHNLDDELADIEAHETQPRLIFLPDIEKKFSRIPQHVLTGNSGNAADHNQELVLYSVPKSLTVDEGHDNVRKAIIEARRRAQEKSTEDARQQDMMRKYDSSADHDSPVETAHGYAAGYEADTEPDHYHDDNDEDAMDTE</sequence>
<dbReference type="InterPro" id="IPR046591">
    <property type="entry name" value="DUF6649"/>
</dbReference>
<feature type="region of interest" description="Disordered" evidence="1">
    <location>
        <begin position="38"/>
        <end position="72"/>
    </location>
</feature>
<dbReference type="EMBL" id="MU003805">
    <property type="protein sequence ID" value="KAF2719925.1"/>
    <property type="molecule type" value="Genomic_DNA"/>
</dbReference>
<evidence type="ECO:0000256" key="1">
    <source>
        <dbReference type="SAM" id="MobiDB-lite"/>
    </source>
</evidence>
<protein>
    <submittedName>
        <fullName evidence="2">Uncharacterized protein</fullName>
    </submittedName>
</protein>